<dbReference type="Proteomes" id="UP000003167">
    <property type="component" value="Unassembled WGS sequence"/>
</dbReference>
<dbReference type="HOGENOM" id="CLU_081572_0_0_10"/>
<sequence>MIGAVCLFCYLCQKSAKDTMNRRLFQSFCMTMLAISALGLMPTACKRTRHATQTASTKPSKPLPEPQKPTKTYKNLRLIGDTTCAGWRVILASADGPTKVKGEKYYDKLFLITLYKDGRLLFDKKEISTEKLHGKPRPELQLTPGYIELITRTTVYIDVATFYPETDDGWLFSLLFDKNGRLSVRPFIIEMSEADNVASFYRAWLNECRQKPIDKASLEMVANRYCTPSFAKQLLREAPLSLLPAKVVGKYRFDVDVMAELTHNSEDYLEQRGTVYFCTKDYEQQIDSLAYELRNEQDENGYTSFGGITGFKKFHP</sequence>
<comment type="caution">
    <text evidence="2">The sequence shown here is derived from an EMBL/GenBank/DDBJ whole genome shotgun (WGS) entry which is preliminary data.</text>
</comment>
<evidence type="ECO:0000313" key="3">
    <source>
        <dbReference type="Proteomes" id="UP000003167"/>
    </source>
</evidence>
<accession>H1HQU2</accession>
<organism evidence="2 3">
    <name type="scientific">Segatella maculosa OT 289</name>
    <dbReference type="NCBI Taxonomy" id="999422"/>
    <lineage>
        <taxon>Bacteria</taxon>
        <taxon>Pseudomonadati</taxon>
        <taxon>Bacteroidota</taxon>
        <taxon>Bacteroidia</taxon>
        <taxon>Bacteroidales</taxon>
        <taxon>Prevotellaceae</taxon>
        <taxon>Segatella</taxon>
    </lineage>
</organism>
<evidence type="ECO:0000313" key="2">
    <source>
        <dbReference type="EMBL" id="EHO65922.1"/>
    </source>
</evidence>
<keyword evidence="3" id="KW-1185">Reference proteome</keyword>
<name>H1HQU2_9BACT</name>
<dbReference type="STRING" id="999422.HMPREF9944_02536"/>
<protein>
    <submittedName>
        <fullName evidence="2">Uncharacterized protein</fullName>
    </submittedName>
</protein>
<dbReference type="PATRIC" id="fig|999422.3.peg.2657"/>
<proteinExistence type="predicted"/>
<dbReference type="EMBL" id="AGEK01000050">
    <property type="protein sequence ID" value="EHO65922.1"/>
    <property type="molecule type" value="Genomic_DNA"/>
</dbReference>
<dbReference type="AlphaFoldDB" id="H1HQU2"/>
<feature type="region of interest" description="Disordered" evidence="1">
    <location>
        <begin position="49"/>
        <end position="69"/>
    </location>
</feature>
<reference evidence="2 3" key="1">
    <citation type="submission" date="2011-12" db="EMBL/GenBank/DDBJ databases">
        <title>The Genome Sequence of Prevotella maculosa OT 289.</title>
        <authorList>
            <consortium name="The Broad Institute Genome Sequencing Platform"/>
            <person name="Earl A."/>
            <person name="Ward D."/>
            <person name="Feldgarden M."/>
            <person name="Gevers D."/>
            <person name="Izard J."/>
            <person name="Blanton J.M."/>
            <person name="Mathney J."/>
            <person name="Tanner A.C."/>
            <person name="Dewhirst F.E."/>
            <person name="Young S.K."/>
            <person name="Zeng Q."/>
            <person name="Gargeya S."/>
            <person name="Fitzgerald M."/>
            <person name="Haas B."/>
            <person name="Abouelleil A."/>
            <person name="Alvarado L."/>
            <person name="Arachchi H.M."/>
            <person name="Berlin A."/>
            <person name="Chapman S.B."/>
            <person name="Gearin G."/>
            <person name="Goldberg J."/>
            <person name="Griggs A."/>
            <person name="Gujja S."/>
            <person name="Hansen M."/>
            <person name="Heiman D."/>
            <person name="Howarth C."/>
            <person name="Larimer J."/>
            <person name="Lui A."/>
            <person name="MacDonald P.J.P."/>
            <person name="McCowen C."/>
            <person name="Montmayeur A."/>
            <person name="Murphy C."/>
            <person name="Neiman D."/>
            <person name="Pearson M."/>
            <person name="Priest M."/>
            <person name="Roberts A."/>
            <person name="Saif S."/>
            <person name="Shea T."/>
            <person name="Sisk P."/>
            <person name="Stolte C."/>
            <person name="Sykes S."/>
            <person name="Wortman J."/>
            <person name="Nusbaum C."/>
            <person name="Birren B."/>
        </authorList>
    </citation>
    <scope>NUCLEOTIDE SEQUENCE [LARGE SCALE GENOMIC DNA]</scope>
    <source>
        <strain evidence="2 3">OT 289</strain>
    </source>
</reference>
<gene>
    <name evidence="2" type="ORF">HMPREF9944_02536</name>
</gene>
<evidence type="ECO:0000256" key="1">
    <source>
        <dbReference type="SAM" id="MobiDB-lite"/>
    </source>
</evidence>